<dbReference type="GO" id="GO:0005615">
    <property type="term" value="C:extracellular space"/>
    <property type="evidence" value="ECO:0007669"/>
    <property type="project" value="TreeGrafter"/>
</dbReference>
<evidence type="ECO:0000256" key="4">
    <source>
        <dbReference type="ARBA" id="ARBA00022525"/>
    </source>
</evidence>
<reference evidence="11" key="1">
    <citation type="submission" date="2022-08" db="EMBL/GenBank/DDBJ databases">
        <title>Genome sequencing of akame (Lates japonicus).</title>
        <authorList>
            <person name="Hashiguchi Y."/>
            <person name="Takahashi H."/>
        </authorList>
    </citation>
    <scope>NUCLEOTIDE SEQUENCE</scope>
    <source>
        <strain evidence="11">Kochi</strain>
    </source>
</reference>
<keyword evidence="9" id="KW-0812">Transmembrane</keyword>
<evidence type="ECO:0000256" key="2">
    <source>
        <dbReference type="ARBA" id="ARBA00005669"/>
    </source>
</evidence>
<dbReference type="GO" id="GO:0005179">
    <property type="term" value="F:hormone activity"/>
    <property type="evidence" value="ECO:0007669"/>
    <property type="project" value="UniProtKB-KW"/>
</dbReference>
<evidence type="ECO:0000256" key="7">
    <source>
        <dbReference type="ARBA" id="ARBA00023157"/>
    </source>
</evidence>
<dbReference type="InterPro" id="IPR051998">
    <property type="entry name" value="Meteorin-like"/>
</dbReference>
<dbReference type="Proteomes" id="UP001279410">
    <property type="component" value="Unassembled WGS sequence"/>
</dbReference>
<feature type="transmembrane region" description="Helical" evidence="9">
    <location>
        <begin position="307"/>
        <end position="331"/>
    </location>
</feature>
<keyword evidence="7" id="KW-1015">Disulfide bond</keyword>
<proteinExistence type="inferred from homology"/>
<sequence>MLRPWVTHCITAVLLCRAVAQYSSDQCSWRGSGLSHESHRRDVEQVYLRCSQGSLEWLYPIGAIIVNLRPNTESSSGHMAGLHVCIKPYTYSQGSHVYLERAGDLRLLLAEVDQAQGTVHCFSLAEGVLFVEAIPQADISRRITAFQYELVPSQGPGAHMFPFLHPGEVTCKPCSDEELLLAVCTSDFAGSGIFRGVASGTNDHSPAVVTLSRLFRQKSRVFVWGGARGRSWSGRVNVPSRCGVQPGGDEYLLTGSVHFGEAWLDCAPRYKDFLKLTVISTTIVETVRSQLPISTHIPSKPLKDPSLFHSVVFIVPAVLLPILVFALVILYKYKCYKVQGGGVNMNRNKTKAADAEEAMGGADIYENQEVVAGSKKGSSKQQSTCHQTDDAGGDQQDSIYQNFDITDNIYCNEFYSKGEKR</sequence>
<comment type="subcellular location">
    <subcellularLocation>
        <location evidence="1">Secreted</location>
    </subcellularLocation>
</comment>
<dbReference type="GO" id="GO:0097009">
    <property type="term" value="P:energy homeostasis"/>
    <property type="evidence" value="ECO:0007669"/>
    <property type="project" value="TreeGrafter"/>
</dbReference>
<feature type="chain" id="PRO_5042057619" description="Meteorin-like protein" evidence="10">
    <location>
        <begin position="21"/>
        <end position="421"/>
    </location>
</feature>
<comment type="similarity">
    <text evidence="2">Belongs to the meteorin family.</text>
</comment>
<dbReference type="PANTHER" id="PTHR28593:SF1">
    <property type="entry name" value="METEORIN-LIKE PROTEIN"/>
    <property type="match status" value="1"/>
</dbReference>
<dbReference type="GO" id="GO:0090336">
    <property type="term" value="P:positive regulation of brown fat cell differentiation"/>
    <property type="evidence" value="ECO:0007669"/>
    <property type="project" value="TreeGrafter"/>
</dbReference>
<evidence type="ECO:0000256" key="1">
    <source>
        <dbReference type="ARBA" id="ARBA00004613"/>
    </source>
</evidence>
<keyword evidence="6 10" id="KW-0732">Signal</keyword>
<evidence type="ECO:0000256" key="6">
    <source>
        <dbReference type="ARBA" id="ARBA00022729"/>
    </source>
</evidence>
<evidence type="ECO:0000256" key="10">
    <source>
        <dbReference type="SAM" id="SignalP"/>
    </source>
</evidence>
<dbReference type="PANTHER" id="PTHR28593">
    <property type="entry name" value="METEORIN-LIKE PROTEIN"/>
    <property type="match status" value="1"/>
</dbReference>
<protein>
    <recommendedName>
        <fullName evidence="3">Meteorin-like protein</fullName>
    </recommendedName>
</protein>
<evidence type="ECO:0000256" key="8">
    <source>
        <dbReference type="SAM" id="MobiDB-lite"/>
    </source>
</evidence>
<keyword evidence="9" id="KW-0472">Membrane</keyword>
<evidence type="ECO:0000313" key="11">
    <source>
        <dbReference type="EMBL" id="GLD60874.1"/>
    </source>
</evidence>
<name>A0AAD3MX75_LATJO</name>
<keyword evidence="9" id="KW-1133">Transmembrane helix</keyword>
<dbReference type="EMBL" id="BRZM01000043">
    <property type="protein sequence ID" value="GLD60874.1"/>
    <property type="molecule type" value="Genomic_DNA"/>
</dbReference>
<keyword evidence="5" id="KW-0372">Hormone</keyword>
<accession>A0AAD3MX75</accession>
<evidence type="ECO:0000256" key="5">
    <source>
        <dbReference type="ARBA" id="ARBA00022702"/>
    </source>
</evidence>
<keyword evidence="4" id="KW-0964">Secreted</keyword>
<feature type="region of interest" description="Disordered" evidence="8">
    <location>
        <begin position="375"/>
        <end position="398"/>
    </location>
</feature>
<evidence type="ECO:0000313" key="12">
    <source>
        <dbReference type="Proteomes" id="UP001279410"/>
    </source>
</evidence>
<keyword evidence="12" id="KW-1185">Reference proteome</keyword>
<dbReference type="AlphaFoldDB" id="A0AAD3MX75"/>
<comment type="caution">
    <text evidence="11">The sequence shown here is derived from an EMBL/GenBank/DDBJ whole genome shotgun (WGS) entry which is preliminary data.</text>
</comment>
<evidence type="ECO:0000256" key="9">
    <source>
        <dbReference type="SAM" id="Phobius"/>
    </source>
</evidence>
<evidence type="ECO:0000256" key="3">
    <source>
        <dbReference type="ARBA" id="ARBA00016272"/>
    </source>
</evidence>
<gene>
    <name evidence="11" type="ORF">AKAME5_001273600</name>
</gene>
<organism evidence="11 12">
    <name type="scientific">Lates japonicus</name>
    <name type="common">Japanese lates</name>
    <dbReference type="NCBI Taxonomy" id="270547"/>
    <lineage>
        <taxon>Eukaryota</taxon>
        <taxon>Metazoa</taxon>
        <taxon>Chordata</taxon>
        <taxon>Craniata</taxon>
        <taxon>Vertebrata</taxon>
        <taxon>Euteleostomi</taxon>
        <taxon>Actinopterygii</taxon>
        <taxon>Neopterygii</taxon>
        <taxon>Teleostei</taxon>
        <taxon>Neoteleostei</taxon>
        <taxon>Acanthomorphata</taxon>
        <taxon>Carangaria</taxon>
        <taxon>Carangaria incertae sedis</taxon>
        <taxon>Centropomidae</taxon>
        <taxon>Lates</taxon>
    </lineage>
</organism>
<feature type="signal peptide" evidence="10">
    <location>
        <begin position="1"/>
        <end position="20"/>
    </location>
</feature>